<reference evidence="2 3" key="1">
    <citation type="journal article" date="2019" name="Sci. Rep.">
        <title>A high-quality genome of Eragrostis curvula grass provides insights into Poaceae evolution and supports new strategies to enhance forage quality.</title>
        <authorList>
            <person name="Carballo J."/>
            <person name="Santos B.A.C.M."/>
            <person name="Zappacosta D."/>
            <person name="Garbus I."/>
            <person name="Selva J.P."/>
            <person name="Gallo C.A."/>
            <person name="Diaz A."/>
            <person name="Albertini E."/>
            <person name="Caccamo M."/>
            <person name="Echenique V."/>
        </authorList>
    </citation>
    <scope>NUCLEOTIDE SEQUENCE [LARGE SCALE GENOMIC DNA]</scope>
    <source>
        <strain evidence="3">cv. Victoria</strain>
        <tissue evidence="2">Leaf</tissue>
    </source>
</reference>
<dbReference type="Gramene" id="TVU39757">
    <property type="protein sequence ID" value="TVU39757"/>
    <property type="gene ID" value="EJB05_13196"/>
</dbReference>
<organism evidence="2 3">
    <name type="scientific">Eragrostis curvula</name>
    <name type="common">weeping love grass</name>
    <dbReference type="NCBI Taxonomy" id="38414"/>
    <lineage>
        <taxon>Eukaryota</taxon>
        <taxon>Viridiplantae</taxon>
        <taxon>Streptophyta</taxon>
        <taxon>Embryophyta</taxon>
        <taxon>Tracheophyta</taxon>
        <taxon>Spermatophyta</taxon>
        <taxon>Magnoliopsida</taxon>
        <taxon>Liliopsida</taxon>
        <taxon>Poales</taxon>
        <taxon>Poaceae</taxon>
        <taxon>PACMAD clade</taxon>
        <taxon>Chloridoideae</taxon>
        <taxon>Eragrostideae</taxon>
        <taxon>Eragrostidinae</taxon>
        <taxon>Eragrostis</taxon>
    </lineage>
</organism>
<feature type="region of interest" description="Disordered" evidence="1">
    <location>
        <begin position="13"/>
        <end position="66"/>
    </location>
</feature>
<name>A0A5J9VVW0_9POAL</name>
<proteinExistence type="predicted"/>
<sequence length="111" mass="12479">MRKANLLELVVQRTQEARQERPNPWSRSRSTPPPMPSSTRASSSTAALWWPTLPPHGRPPTSTAGNNGNIWTDWIAAFVFCLDWRAVIPTVCLESSTPGFMLDLECIKKLF</sequence>
<evidence type="ECO:0000313" key="3">
    <source>
        <dbReference type="Proteomes" id="UP000324897"/>
    </source>
</evidence>
<comment type="caution">
    <text evidence="2">The sequence shown here is derived from an EMBL/GenBank/DDBJ whole genome shotgun (WGS) entry which is preliminary data.</text>
</comment>
<dbReference type="Proteomes" id="UP000324897">
    <property type="component" value="Chromosome 4"/>
</dbReference>
<evidence type="ECO:0000313" key="2">
    <source>
        <dbReference type="EMBL" id="TVU39757.1"/>
    </source>
</evidence>
<dbReference type="EMBL" id="RWGY01000007">
    <property type="protein sequence ID" value="TVU39757.1"/>
    <property type="molecule type" value="Genomic_DNA"/>
</dbReference>
<accession>A0A5J9VVW0</accession>
<evidence type="ECO:0000256" key="1">
    <source>
        <dbReference type="SAM" id="MobiDB-lite"/>
    </source>
</evidence>
<gene>
    <name evidence="2" type="ORF">EJB05_13196</name>
</gene>
<protein>
    <submittedName>
        <fullName evidence="2">Uncharacterized protein</fullName>
    </submittedName>
</protein>
<keyword evidence="3" id="KW-1185">Reference proteome</keyword>
<dbReference type="AlphaFoldDB" id="A0A5J9VVW0"/>
<feature type="compositionally biased region" description="Low complexity" evidence="1">
    <location>
        <begin position="37"/>
        <end position="47"/>
    </location>
</feature>